<evidence type="ECO:0000313" key="1">
    <source>
        <dbReference type="EMBL" id="KAG8645804.1"/>
    </source>
</evidence>
<keyword evidence="2" id="KW-1185">Reference proteome</keyword>
<reference evidence="2" key="1">
    <citation type="journal article" date="2016" name="Nat. Biotechnol.">
        <title>Sequencing wild and cultivated cassava and related species reveals extensive interspecific hybridization and genetic diversity.</title>
        <authorList>
            <person name="Bredeson J.V."/>
            <person name="Lyons J.B."/>
            <person name="Prochnik S.E."/>
            <person name="Wu G.A."/>
            <person name="Ha C.M."/>
            <person name="Edsinger-Gonzales E."/>
            <person name="Grimwood J."/>
            <person name="Schmutz J."/>
            <person name="Rabbi I.Y."/>
            <person name="Egesi C."/>
            <person name="Nauluvula P."/>
            <person name="Lebot V."/>
            <person name="Ndunguru J."/>
            <person name="Mkamilo G."/>
            <person name="Bart R.S."/>
            <person name="Setter T.L."/>
            <person name="Gleadow R.M."/>
            <person name="Kulakow P."/>
            <person name="Ferguson M.E."/>
            <person name="Rounsley S."/>
            <person name="Rokhsar D.S."/>
        </authorList>
    </citation>
    <scope>NUCLEOTIDE SEQUENCE [LARGE SCALE GENOMIC DNA]</scope>
    <source>
        <strain evidence="2">cv. AM560-2</strain>
    </source>
</reference>
<comment type="caution">
    <text evidence="1">The sequence shown here is derived from an EMBL/GenBank/DDBJ whole genome shotgun (WGS) entry which is preliminary data.</text>
</comment>
<protein>
    <submittedName>
        <fullName evidence="1">Uncharacterized protein</fullName>
    </submittedName>
</protein>
<sequence length="399" mass="45705">LSLEITYADPYFPLSTDETSPFLSSFVDSKNEKKSRRQFKSTDEQPNNSKLWPDLPHQLIYLIARKSSLKYQICSKGVTKSWRVEPNKCRPNSRPPWLELSSDYRSQHKETHTFNIPFKMGFFCYWRKERCVLPAYHILGCSHGLLVAKGDSDYSLCDPITLSWWSYWHIPEWDPKVPFLSAALSSPPRTGNRKNKCIVMVLTGISNPAFAFYRISEGREWIKKDSNIVDPHCSSSSLLQFTNGIWCKEKFYALSLQGTLAVIEDIDSDLSITALGKKRAVPSVLSMHFRECLMESEGKILLVFLISRKCIKVVDCLEVYQLDTAKLTWVKKENLGSDRTLFVGGNCCMSVSASEVGCRKNCVYFTQGKVDGWWVYDMETSTINSFSEFPAWDEAMLIE</sequence>
<organism evidence="1 2">
    <name type="scientific">Manihot esculenta</name>
    <name type="common">Cassava</name>
    <name type="synonym">Jatropha manihot</name>
    <dbReference type="NCBI Taxonomy" id="3983"/>
    <lineage>
        <taxon>Eukaryota</taxon>
        <taxon>Viridiplantae</taxon>
        <taxon>Streptophyta</taxon>
        <taxon>Embryophyta</taxon>
        <taxon>Tracheophyta</taxon>
        <taxon>Spermatophyta</taxon>
        <taxon>Magnoliopsida</taxon>
        <taxon>eudicotyledons</taxon>
        <taxon>Gunneridae</taxon>
        <taxon>Pentapetalae</taxon>
        <taxon>rosids</taxon>
        <taxon>fabids</taxon>
        <taxon>Malpighiales</taxon>
        <taxon>Euphorbiaceae</taxon>
        <taxon>Crotonoideae</taxon>
        <taxon>Manihoteae</taxon>
        <taxon>Manihot</taxon>
    </lineage>
</organism>
<dbReference type="Proteomes" id="UP000091857">
    <property type="component" value="Chromosome 10"/>
</dbReference>
<gene>
    <name evidence="1" type="ORF">MANES_10G095300v8</name>
</gene>
<name>A0ACB7H130_MANES</name>
<evidence type="ECO:0000313" key="2">
    <source>
        <dbReference type="Proteomes" id="UP000091857"/>
    </source>
</evidence>
<accession>A0ACB7H130</accession>
<feature type="non-terminal residue" evidence="1">
    <location>
        <position position="399"/>
    </location>
</feature>
<dbReference type="EMBL" id="CM004396">
    <property type="protein sequence ID" value="KAG8645804.1"/>
    <property type="molecule type" value="Genomic_DNA"/>
</dbReference>
<proteinExistence type="predicted"/>